<dbReference type="EMBL" id="NCVQ01000004">
    <property type="protein sequence ID" value="PWZ31485.1"/>
    <property type="molecule type" value="Genomic_DNA"/>
</dbReference>
<protein>
    <submittedName>
        <fullName evidence="1">Uncharacterized protein</fullName>
    </submittedName>
</protein>
<evidence type="ECO:0000313" key="1">
    <source>
        <dbReference type="EMBL" id="PWZ31485.1"/>
    </source>
</evidence>
<dbReference type="Proteomes" id="UP000251960">
    <property type="component" value="Chromosome 3"/>
</dbReference>
<name>A0A3L6FE60_MAIZE</name>
<comment type="caution">
    <text evidence="1">The sequence shown here is derived from an EMBL/GenBank/DDBJ whole genome shotgun (WGS) entry which is preliminary data.</text>
</comment>
<proteinExistence type="predicted"/>
<sequence>MLTYHYVSQLRLSGLTKSNTNIKEY</sequence>
<gene>
    <name evidence="1" type="ORF">Zm00014a_022616</name>
</gene>
<organism evidence="1">
    <name type="scientific">Zea mays</name>
    <name type="common">Maize</name>
    <dbReference type="NCBI Taxonomy" id="4577"/>
    <lineage>
        <taxon>Eukaryota</taxon>
        <taxon>Viridiplantae</taxon>
        <taxon>Streptophyta</taxon>
        <taxon>Embryophyta</taxon>
        <taxon>Tracheophyta</taxon>
        <taxon>Spermatophyta</taxon>
        <taxon>Magnoliopsida</taxon>
        <taxon>Liliopsida</taxon>
        <taxon>Poales</taxon>
        <taxon>Poaceae</taxon>
        <taxon>PACMAD clade</taxon>
        <taxon>Panicoideae</taxon>
        <taxon>Andropogonodae</taxon>
        <taxon>Andropogoneae</taxon>
        <taxon>Tripsacinae</taxon>
        <taxon>Zea</taxon>
    </lineage>
</organism>
<reference evidence="1" key="1">
    <citation type="journal article" date="2018" name="Nat. Genet.">
        <title>Extensive intraspecific gene order and gene structural variations between Mo17 and other maize genomes.</title>
        <authorList>
            <person name="Sun S."/>
            <person name="Zhou Y."/>
            <person name="Chen J."/>
            <person name="Shi J."/>
            <person name="Zhao H."/>
            <person name="Zhao H."/>
            <person name="Song W."/>
            <person name="Zhang M."/>
            <person name="Cui Y."/>
            <person name="Dong X."/>
            <person name="Liu H."/>
            <person name="Ma X."/>
            <person name="Jiao Y."/>
            <person name="Wang B."/>
            <person name="Wei X."/>
            <person name="Stein J.C."/>
            <person name="Glaubitz J.C."/>
            <person name="Lu F."/>
            <person name="Yu G."/>
            <person name="Liang C."/>
            <person name="Fengler K."/>
            <person name="Li B."/>
            <person name="Rafalski A."/>
            <person name="Schnable P.S."/>
            <person name="Ware D.H."/>
            <person name="Buckler E.S."/>
            <person name="Lai J."/>
        </authorList>
    </citation>
    <scope>NUCLEOTIDE SEQUENCE [LARGE SCALE GENOMIC DNA]</scope>
    <source>
        <tissue evidence="1">Seedling</tissue>
    </source>
</reference>
<accession>A0A3L6FE60</accession>
<dbReference type="AlphaFoldDB" id="A0A3L6FE60"/>